<dbReference type="SMART" id="SM00893">
    <property type="entry name" value="ETF"/>
    <property type="match status" value="1"/>
</dbReference>
<dbReference type="Pfam" id="PF01012">
    <property type="entry name" value="ETF"/>
    <property type="match status" value="1"/>
</dbReference>
<proteinExistence type="inferred from homology"/>
<dbReference type="CDD" id="cd01714">
    <property type="entry name" value="ETF_beta"/>
    <property type="match status" value="1"/>
</dbReference>
<protein>
    <recommendedName>
        <fullName evidence="2">Electron transfer flavoprotein alpha/beta-subunit N-terminal domain-containing protein</fullName>
    </recommendedName>
</protein>
<gene>
    <name evidence="3" type="ORF">S01H4_10821</name>
</gene>
<dbReference type="PANTHER" id="PTHR21294:SF17">
    <property type="entry name" value="PROTEIN FIXA"/>
    <property type="match status" value="1"/>
</dbReference>
<dbReference type="SUPFAM" id="SSF52402">
    <property type="entry name" value="Adenine nucleotide alpha hydrolases-like"/>
    <property type="match status" value="1"/>
</dbReference>
<dbReference type="InterPro" id="IPR014730">
    <property type="entry name" value="ETF_a/b_N"/>
</dbReference>
<feature type="domain" description="Electron transfer flavoprotein alpha/beta-subunit N-terminal" evidence="2">
    <location>
        <begin position="22"/>
        <end position="199"/>
    </location>
</feature>
<dbReference type="Gene3D" id="3.40.50.620">
    <property type="entry name" value="HUPs"/>
    <property type="match status" value="1"/>
</dbReference>
<dbReference type="AlphaFoldDB" id="X1A5V2"/>
<comment type="similarity">
    <text evidence="1">Belongs to the ETF beta-subunit/FixA family.</text>
</comment>
<evidence type="ECO:0000259" key="2">
    <source>
        <dbReference type="SMART" id="SM00893"/>
    </source>
</evidence>
<evidence type="ECO:0000313" key="3">
    <source>
        <dbReference type="EMBL" id="GAG68178.1"/>
    </source>
</evidence>
<name>X1A5V2_9ZZZZ</name>
<dbReference type="PROSITE" id="PS01065">
    <property type="entry name" value="ETF_BETA"/>
    <property type="match status" value="1"/>
</dbReference>
<dbReference type="InterPro" id="IPR014729">
    <property type="entry name" value="Rossmann-like_a/b/a_fold"/>
</dbReference>
<evidence type="ECO:0000256" key="1">
    <source>
        <dbReference type="ARBA" id="ARBA00007557"/>
    </source>
</evidence>
<comment type="caution">
    <text evidence="3">The sequence shown here is derived from an EMBL/GenBank/DDBJ whole genome shotgun (WGS) entry which is preliminary data.</text>
</comment>
<dbReference type="InterPro" id="IPR033948">
    <property type="entry name" value="ETF_beta_N"/>
</dbReference>
<reference evidence="3" key="1">
    <citation type="journal article" date="2014" name="Front. Microbiol.">
        <title>High frequency of phylogenetically diverse reductive dehalogenase-homologous genes in deep subseafloor sedimentary metagenomes.</title>
        <authorList>
            <person name="Kawai M."/>
            <person name="Futagami T."/>
            <person name="Toyoda A."/>
            <person name="Takaki Y."/>
            <person name="Nishi S."/>
            <person name="Hori S."/>
            <person name="Arai W."/>
            <person name="Tsubouchi T."/>
            <person name="Morono Y."/>
            <person name="Uchiyama I."/>
            <person name="Ito T."/>
            <person name="Fujiyama A."/>
            <person name="Inagaki F."/>
            <person name="Takami H."/>
        </authorList>
    </citation>
    <scope>NUCLEOTIDE SEQUENCE</scope>
    <source>
        <strain evidence="3">Expedition CK06-06</strain>
    </source>
</reference>
<dbReference type="InterPro" id="IPR012255">
    <property type="entry name" value="ETF_b"/>
</dbReference>
<accession>X1A5V2</accession>
<dbReference type="EMBL" id="BART01004226">
    <property type="protein sequence ID" value="GAG68178.1"/>
    <property type="molecule type" value="Genomic_DNA"/>
</dbReference>
<sequence length="200" mass="21641">MKIVVPVKQVPEVSEVRMNEETGTLIRDGVPSILNPFDELAVEAAIQLKEAHGGEVTVITMGPPQAKDALLKALAMGADNAVHLTDIGFSGADTLVTAFTLSEYIRKMEFDLIICGKQAIDGDTAQVGPEIAEFLGIPQICYVRKIEVGEDGKHVIAHRETDEGYEVVKAKLPALLTATKGLNEPRLPNNHKSFTAITPW</sequence>
<dbReference type="PANTHER" id="PTHR21294">
    <property type="entry name" value="ELECTRON TRANSFER FLAVOPROTEIN BETA-SUBUNIT"/>
    <property type="match status" value="1"/>
</dbReference>
<dbReference type="InterPro" id="IPR000049">
    <property type="entry name" value="ET-Flavoprotein_bsu_CS"/>
</dbReference>
<dbReference type="GO" id="GO:0009055">
    <property type="term" value="F:electron transfer activity"/>
    <property type="evidence" value="ECO:0007669"/>
    <property type="project" value="InterPro"/>
</dbReference>
<organism evidence="3">
    <name type="scientific">marine sediment metagenome</name>
    <dbReference type="NCBI Taxonomy" id="412755"/>
    <lineage>
        <taxon>unclassified sequences</taxon>
        <taxon>metagenomes</taxon>
        <taxon>ecological metagenomes</taxon>
    </lineage>
</organism>